<protein>
    <recommendedName>
        <fullName evidence="2">Signal-induced proliferation-associated 1-like protein C-terminal domain-containing protein</fullName>
    </recommendedName>
</protein>
<feature type="region of interest" description="Disordered" evidence="1">
    <location>
        <begin position="227"/>
        <end position="271"/>
    </location>
</feature>
<evidence type="ECO:0000313" key="3">
    <source>
        <dbReference type="EMBL" id="TRY97890.1"/>
    </source>
</evidence>
<dbReference type="Pfam" id="PF11881">
    <property type="entry name" value="SPAR_C"/>
    <property type="match status" value="2"/>
</dbReference>
<evidence type="ECO:0000256" key="1">
    <source>
        <dbReference type="SAM" id="MobiDB-lite"/>
    </source>
</evidence>
<sequence>MAYMFWDQNLDEPTKLPPLDFNSELRSSCPTGSHGNSSVHGGTDWPSFEQVKVTRLNPSRNAENREGEWHMVTATRSLRAKETRSSKECILGQQKIAYNSLPQARFVQPRAETDFSPHANDFWLNPEEIKNIGESQRNGRAQHPLTRPGFYSPQIPRSTRLDPAQSTRNGLKGSSSANNLKGFSTQTLPLQGSKTAVLKTSPWCSKPQEVKTSVVDKPPLMRAVISQTSPISSHLDKEHFRRHKPKDDRLTETKDCSLNNPGATSHRKDKLAWNMSQNLFTEDTSLRNHQSPVNQPSTLYPKLEKGSVDEPSQVDHEQSTLTQQDGSSKHKKRPYTHHQSDQNLVQSQVDGNSKNVFGQPRLIASLRTVSSPRPVRKSTVVEELKKLIVMDDTEDSAPGRSSPTQQKEVELCSSSPVSPSSVSWSIWSSDQKLFAESPDHLQQQTDYAGVPSQAESGLWQNPDPELMPLPSTASELDWNSLVQAAQEYEEQRMATLLSKITEMVPTLPDTASHGTYQLHLSSSDFSEDYQYNDVFIDFPDELSHLEGMVRRLSSDLLKEKRDKVALLAEVLKLRISNQHLREESLSAVTQLHKISNILNSPSEAPH</sequence>
<feature type="compositionally biased region" description="Polar residues" evidence="1">
    <location>
        <begin position="164"/>
        <end position="186"/>
    </location>
</feature>
<accession>A0A553R6T1</accession>
<reference evidence="3 4" key="1">
    <citation type="journal article" date="2019" name="Sci. Data">
        <title>Hybrid genome assembly and annotation of Danionella translucida.</title>
        <authorList>
            <person name="Kadobianskyi M."/>
            <person name="Schulze L."/>
            <person name="Schuelke M."/>
            <person name="Judkewitz B."/>
        </authorList>
    </citation>
    <scope>NUCLEOTIDE SEQUENCE [LARGE SCALE GENOMIC DNA]</scope>
    <source>
        <strain evidence="3 4">Bolton</strain>
    </source>
</reference>
<feature type="region of interest" description="Disordered" evidence="1">
    <location>
        <begin position="391"/>
        <end position="411"/>
    </location>
</feature>
<dbReference type="STRING" id="623744.A0A553R6T1"/>
<organism evidence="3 4">
    <name type="scientific">Danionella cerebrum</name>
    <dbReference type="NCBI Taxonomy" id="2873325"/>
    <lineage>
        <taxon>Eukaryota</taxon>
        <taxon>Metazoa</taxon>
        <taxon>Chordata</taxon>
        <taxon>Craniata</taxon>
        <taxon>Vertebrata</taxon>
        <taxon>Euteleostomi</taxon>
        <taxon>Actinopterygii</taxon>
        <taxon>Neopterygii</taxon>
        <taxon>Teleostei</taxon>
        <taxon>Ostariophysi</taxon>
        <taxon>Cypriniformes</taxon>
        <taxon>Danionidae</taxon>
        <taxon>Danioninae</taxon>
        <taxon>Danionella</taxon>
    </lineage>
</organism>
<feature type="compositionally biased region" description="Polar residues" evidence="1">
    <location>
        <begin position="24"/>
        <end position="40"/>
    </location>
</feature>
<comment type="caution">
    <text evidence="3">The sequence shown here is derived from an EMBL/GenBank/DDBJ whole genome shotgun (WGS) entry which is preliminary data.</text>
</comment>
<feature type="compositionally biased region" description="Basic and acidic residues" evidence="1">
    <location>
        <begin position="302"/>
        <end position="318"/>
    </location>
</feature>
<keyword evidence="4" id="KW-1185">Reference proteome</keyword>
<dbReference type="OrthoDB" id="2499658at2759"/>
<feature type="compositionally biased region" description="Polar residues" evidence="1">
    <location>
        <begin position="341"/>
        <end position="356"/>
    </location>
</feature>
<feature type="domain" description="Signal-induced proliferation-associated 1-like protein C-terminal" evidence="2">
    <location>
        <begin position="348"/>
        <end position="406"/>
    </location>
</feature>
<feature type="compositionally biased region" description="Polar residues" evidence="1">
    <location>
        <begin position="283"/>
        <end position="298"/>
    </location>
</feature>
<dbReference type="EMBL" id="SRMA01025203">
    <property type="protein sequence ID" value="TRY97890.1"/>
    <property type="molecule type" value="Genomic_DNA"/>
</dbReference>
<dbReference type="AlphaFoldDB" id="A0A553R6T1"/>
<dbReference type="InterPro" id="IPR021818">
    <property type="entry name" value="SIPA1L_C"/>
</dbReference>
<name>A0A553R6T1_9TELE</name>
<gene>
    <name evidence="3" type="ORF">DNTS_034127</name>
</gene>
<dbReference type="Proteomes" id="UP000316079">
    <property type="component" value="Unassembled WGS sequence"/>
</dbReference>
<evidence type="ECO:0000259" key="2">
    <source>
        <dbReference type="Pfam" id="PF11881"/>
    </source>
</evidence>
<feature type="region of interest" description="Disordered" evidence="1">
    <location>
        <begin position="16"/>
        <end position="45"/>
    </location>
</feature>
<feature type="compositionally biased region" description="Basic and acidic residues" evidence="1">
    <location>
        <begin position="234"/>
        <end position="255"/>
    </location>
</feature>
<feature type="domain" description="Signal-induced proliferation-associated 1-like protein C-terminal" evidence="2">
    <location>
        <begin position="460"/>
        <end position="550"/>
    </location>
</feature>
<feature type="region of interest" description="Disordered" evidence="1">
    <location>
        <begin position="283"/>
        <end position="356"/>
    </location>
</feature>
<proteinExistence type="predicted"/>
<feature type="region of interest" description="Disordered" evidence="1">
    <location>
        <begin position="135"/>
        <end position="186"/>
    </location>
</feature>
<feature type="region of interest" description="Disordered" evidence="1">
    <location>
        <begin position="439"/>
        <end position="470"/>
    </location>
</feature>
<evidence type="ECO:0000313" key="4">
    <source>
        <dbReference type="Proteomes" id="UP000316079"/>
    </source>
</evidence>